<feature type="signal peptide" evidence="9">
    <location>
        <begin position="1"/>
        <end position="28"/>
    </location>
</feature>
<dbReference type="InterPro" id="IPR023828">
    <property type="entry name" value="Peptidase_S8_Ser-AS"/>
</dbReference>
<keyword evidence="4 6" id="KW-0378">Hydrolase</keyword>
<comment type="similarity">
    <text evidence="1 6 7">Belongs to the peptidase S8 family.</text>
</comment>
<dbReference type="Proteomes" id="UP001589710">
    <property type="component" value="Unassembled WGS sequence"/>
</dbReference>
<dbReference type="PROSITE" id="PS00136">
    <property type="entry name" value="SUBTILASE_ASP"/>
    <property type="match status" value="1"/>
</dbReference>
<evidence type="ECO:0000256" key="6">
    <source>
        <dbReference type="PROSITE-ProRule" id="PRU01240"/>
    </source>
</evidence>
<dbReference type="InterPro" id="IPR036852">
    <property type="entry name" value="Peptidase_S8/S53_dom_sf"/>
</dbReference>
<dbReference type="PANTHER" id="PTHR43806:SF11">
    <property type="entry name" value="CEREVISIN-RELATED"/>
    <property type="match status" value="1"/>
</dbReference>
<evidence type="ECO:0000313" key="13">
    <source>
        <dbReference type="Proteomes" id="UP001589710"/>
    </source>
</evidence>
<gene>
    <name evidence="12" type="ORF">ACFFTL_29975</name>
</gene>
<feature type="active site" description="Charge relay system" evidence="6">
    <location>
        <position position="192"/>
    </location>
</feature>
<accession>A0ABV5REW3</accession>
<evidence type="ECO:0000256" key="9">
    <source>
        <dbReference type="SAM" id="SignalP"/>
    </source>
</evidence>
<evidence type="ECO:0000256" key="8">
    <source>
        <dbReference type="SAM" id="MobiDB-lite"/>
    </source>
</evidence>
<dbReference type="InterPro" id="IPR010435">
    <property type="entry name" value="C5a/SBT2-like_Fn3"/>
</dbReference>
<evidence type="ECO:0000256" key="7">
    <source>
        <dbReference type="RuleBase" id="RU003355"/>
    </source>
</evidence>
<name>A0ABV5REW3_9ACTN</name>
<dbReference type="Pfam" id="PF06280">
    <property type="entry name" value="fn3_5"/>
    <property type="match status" value="1"/>
</dbReference>
<keyword evidence="3 9" id="KW-0732">Signal</keyword>
<comment type="caution">
    <text evidence="12">The sequence shown here is derived from an EMBL/GenBank/DDBJ whole genome shotgun (WGS) entry which is preliminary data.</text>
</comment>
<feature type="domain" description="C5a peptidase/Subtilisin-like protease SBT2-like Fn3-like" evidence="11">
    <location>
        <begin position="625"/>
        <end position="732"/>
    </location>
</feature>
<dbReference type="InterPro" id="IPR022398">
    <property type="entry name" value="Peptidase_S8_His-AS"/>
</dbReference>
<feature type="compositionally biased region" description="Polar residues" evidence="8">
    <location>
        <begin position="384"/>
        <end position="393"/>
    </location>
</feature>
<organism evidence="12 13">
    <name type="scientific">Streptomyces yanii</name>
    <dbReference type="NCBI Taxonomy" id="78510"/>
    <lineage>
        <taxon>Bacteria</taxon>
        <taxon>Bacillati</taxon>
        <taxon>Actinomycetota</taxon>
        <taxon>Actinomycetes</taxon>
        <taxon>Kitasatosporales</taxon>
        <taxon>Streptomycetaceae</taxon>
        <taxon>Streptomyces</taxon>
    </lineage>
</organism>
<dbReference type="EMBL" id="JBHMCG010000133">
    <property type="protein sequence ID" value="MFB9576394.1"/>
    <property type="molecule type" value="Genomic_DNA"/>
</dbReference>
<dbReference type="PROSITE" id="PS00137">
    <property type="entry name" value="SUBTILASE_HIS"/>
    <property type="match status" value="1"/>
</dbReference>
<dbReference type="PRINTS" id="PR00723">
    <property type="entry name" value="SUBTILISIN"/>
</dbReference>
<evidence type="ECO:0000256" key="2">
    <source>
        <dbReference type="ARBA" id="ARBA00022670"/>
    </source>
</evidence>
<evidence type="ECO:0000313" key="12">
    <source>
        <dbReference type="EMBL" id="MFB9576394.1"/>
    </source>
</evidence>
<keyword evidence="13" id="KW-1185">Reference proteome</keyword>
<feature type="active site" description="Charge relay system" evidence="6">
    <location>
        <position position="236"/>
    </location>
</feature>
<evidence type="ECO:0000259" key="11">
    <source>
        <dbReference type="Pfam" id="PF06280"/>
    </source>
</evidence>
<evidence type="ECO:0000256" key="5">
    <source>
        <dbReference type="ARBA" id="ARBA00022825"/>
    </source>
</evidence>
<feature type="chain" id="PRO_5047459325" evidence="9">
    <location>
        <begin position="29"/>
        <end position="883"/>
    </location>
</feature>
<keyword evidence="5 6" id="KW-0720">Serine protease</keyword>
<evidence type="ECO:0000256" key="1">
    <source>
        <dbReference type="ARBA" id="ARBA00011073"/>
    </source>
</evidence>
<dbReference type="Pfam" id="PF00082">
    <property type="entry name" value="Peptidase_S8"/>
    <property type="match status" value="1"/>
</dbReference>
<evidence type="ECO:0000259" key="10">
    <source>
        <dbReference type="Pfam" id="PF00082"/>
    </source>
</evidence>
<dbReference type="InterPro" id="IPR023827">
    <property type="entry name" value="Peptidase_S8_Asp-AS"/>
</dbReference>
<dbReference type="PROSITE" id="PS00138">
    <property type="entry name" value="SUBTILASE_SER"/>
    <property type="match status" value="1"/>
</dbReference>
<evidence type="ECO:0000256" key="4">
    <source>
        <dbReference type="ARBA" id="ARBA00022801"/>
    </source>
</evidence>
<dbReference type="Gene3D" id="2.60.40.1710">
    <property type="entry name" value="Subtilisin-like superfamily"/>
    <property type="match status" value="1"/>
</dbReference>
<dbReference type="RefSeq" id="WP_345512008.1">
    <property type="nucleotide sequence ID" value="NZ_BAAAXD010000013.1"/>
</dbReference>
<protein>
    <submittedName>
        <fullName evidence="12">S8 family serine peptidase</fullName>
    </submittedName>
</protein>
<dbReference type="InterPro" id="IPR000209">
    <property type="entry name" value="Peptidase_S8/S53_dom"/>
</dbReference>
<dbReference type="PROSITE" id="PS51892">
    <property type="entry name" value="SUBTILASE"/>
    <property type="match status" value="1"/>
</dbReference>
<dbReference type="InterPro" id="IPR015500">
    <property type="entry name" value="Peptidase_S8_subtilisin-rel"/>
</dbReference>
<sequence>MSRHSVTAAVAFLLLPLAVPGSLTQAQAQTRAASDDRSGPSVTRIVTLDSAPAAQRSSPKERAAARRAVDDSQEALVGDAKRARIALTVERHYRDVVNGMVVKVPAAQAGRLAALPGVASVSEPVTYAPPEKPTPVSEEVLKKAVAQAGGTARSAGGAPSGREIVTTTDLTGVPQAHRKGHTGKGVTVGIVDSGIAYDHPALGGGGFPNAKVLGGYDFADEDSDPYDSSDGPAVGHGTHVAGIVAGNDSHMVGTAPDATLRSYRVFGTKNAATDDIVVAALDRAAADGVDVVNMSLGAKGQRSSNVLSLAVDNLVASGTPTVVSVGNGHAGPFNAAAPAVADGAIAVGSTYSSRYPYLAFTLDDGSDAPVPYQDSGRAAVAPATGSSPVTPMASSCDPLPAGSLDGQLALISPVTDWNQSATCRPLDLARTAEAAGAAGVIYHEPRGNPDTIPLPPCCGTTGIPLVSIREKDAQRILAAPAGTKMTWGAYAGSPLNADAAGLMDQSSSWGPGNELEFKPDLAAPGGYILSAVPRSMNWYGVNSGTSMAAPHTAGVVALLLQAHPDLTPDRIRTALQNTATPLAMTGDHERGAQPVAQQGAGRVDALAALESVAGDRASATPAKLALGDLEGRRQIRRVTVHNPTGHAVTYQVGQRAAVSAAPPYTSHWQPDDAAGDAQVKGVDRITVPAHGSGTVTVQFEQPDGVPQGTLFGGWVEFTPLGADTPEVRVPYLGLAGDYDAVSAINPSFSAINTTLDNPALRPGYFSFGRSTPITVDLTNTSTADDKAWVMLSHGYPLLERMRLQVVDARGKVVATPYDAPWVSRNSGAGTGMQFYGWDATTDDGSPAPTGTYRLRFVFDKALADPDQAPGTETWTSPEVTLVR</sequence>
<reference evidence="12 13" key="1">
    <citation type="submission" date="2024-09" db="EMBL/GenBank/DDBJ databases">
        <authorList>
            <person name="Sun Q."/>
            <person name="Mori K."/>
        </authorList>
    </citation>
    <scope>NUCLEOTIDE SEQUENCE [LARGE SCALE GENOMIC DNA]</scope>
    <source>
        <strain evidence="12 13">JCM 3331</strain>
    </source>
</reference>
<proteinExistence type="inferred from homology"/>
<dbReference type="SUPFAM" id="SSF52743">
    <property type="entry name" value="Subtilisin-like"/>
    <property type="match status" value="1"/>
</dbReference>
<keyword evidence="2 6" id="KW-0645">Protease</keyword>
<feature type="active site" description="Charge relay system" evidence="6">
    <location>
        <position position="546"/>
    </location>
</feature>
<feature type="region of interest" description="Disordered" evidence="8">
    <location>
        <begin position="376"/>
        <end position="397"/>
    </location>
</feature>
<dbReference type="InterPro" id="IPR050131">
    <property type="entry name" value="Peptidase_S8_subtilisin-like"/>
</dbReference>
<evidence type="ECO:0000256" key="3">
    <source>
        <dbReference type="ARBA" id="ARBA00022729"/>
    </source>
</evidence>
<dbReference type="PANTHER" id="PTHR43806">
    <property type="entry name" value="PEPTIDASE S8"/>
    <property type="match status" value="1"/>
</dbReference>
<dbReference type="Gene3D" id="3.40.50.200">
    <property type="entry name" value="Peptidase S8/S53 domain"/>
    <property type="match status" value="2"/>
</dbReference>
<feature type="domain" description="Peptidase S8/S53" evidence="10">
    <location>
        <begin position="183"/>
        <end position="586"/>
    </location>
</feature>